<accession>A0A0K2VJS7</accession>
<evidence type="ECO:0000313" key="1">
    <source>
        <dbReference type="EMBL" id="CDW50709.1"/>
    </source>
</evidence>
<name>A0A0K2VJS7_LEPSM</name>
<dbReference type="AlphaFoldDB" id="A0A0K2VJS7"/>
<proteinExistence type="predicted"/>
<reference evidence="1" key="1">
    <citation type="submission" date="2014-05" db="EMBL/GenBank/DDBJ databases">
        <authorList>
            <person name="Chronopoulou M."/>
        </authorList>
    </citation>
    <scope>NUCLEOTIDE SEQUENCE</scope>
    <source>
        <tissue evidence="1">Whole organism</tissue>
    </source>
</reference>
<organism evidence="1">
    <name type="scientific">Lepeophtheirus salmonis</name>
    <name type="common">Salmon louse</name>
    <name type="synonym">Caligus salmonis</name>
    <dbReference type="NCBI Taxonomy" id="72036"/>
    <lineage>
        <taxon>Eukaryota</taxon>
        <taxon>Metazoa</taxon>
        <taxon>Ecdysozoa</taxon>
        <taxon>Arthropoda</taxon>
        <taxon>Crustacea</taxon>
        <taxon>Multicrustacea</taxon>
        <taxon>Hexanauplia</taxon>
        <taxon>Copepoda</taxon>
        <taxon>Siphonostomatoida</taxon>
        <taxon>Caligidae</taxon>
        <taxon>Lepeophtheirus</taxon>
    </lineage>
</organism>
<protein>
    <submittedName>
        <fullName evidence="1">Uncharacterized protein</fullName>
    </submittedName>
</protein>
<feature type="non-terminal residue" evidence="1">
    <location>
        <position position="1"/>
    </location>
</feature>
<sequence>IQSNIVKIIAQQIKSNESPNGNLAILCFDEMKLRLPSNKNFGCAYGVNLDMEKDILQSMTNVIVIMKQIKRHKNGEVV</sequence>
<dbReference type="EMBL" id="HACA01033348">
    <property type="protein sequence ID" value="CDW50709.1"/>
    <property type="molecule type" value="Transcribed_RNA"/>
</dbReference>